<evidence type="ECO:0000256" key="1">
    <source>
        <dbReference type="SAM" id="MobiDB-lite"/>
    </source>
</evidence>
<comment type="caution">
    <text evidence="2">The sequence shown here is derived from an EMBL/GenBank/DDBJ whole genome shotgun (WGS) entry which is preliminary data.</text>
</comment>
<feature type="compositionally biased region" description="Basic and acidic residues" evidence="1">
    <location>
        <begin position="78"/>
        <end position="90"/>
    </location>
</feature>
<accession>A0AAV6NXW4</accession>
<feature type="non-terminal residue" evidence="2">
    <location>
        <position position="1"/>
    </location>
</feature>
<reference evidence="2 3" key="1">
    <citation type="journal article" date="2021" name="Hortic Res">
        <title>The domestication of Cucurbita argyrosperma as revealed by the genome of its wild relative.</title>
        <authorList>
            <person name="Barrera-Redondo J."/>
            <person name="Sanchez-de la Vega G."/>
            <person name="Aguirre-Liguori J.A."/>
            <person name="Castellanos-Morales G."/>
            <person name="Gutierrez-Guerrero Y.T."/>
            <person name="Aguirre-Dugua X."/>
            <person name="Aguirre-Planter E."/>
            <person name="Tenaillon M.I."/>
            <person name="Lira-Saade R."/>
            <person name="Eguiarte L.E."/>
        </authorList>
    </citation>
    <scope>NUCLEOTIDE SEQUENCE [LARGE SCALE GENOMIC DNA]</scope>
    <source>
        <strain evidence="2">JBR-2021</strain>
    </source>
</reference>
<name>A0AAV6NXW4_9ROSI</name>
<gene>
    <name evidence="2" type="ORF">SDJN03_04067</name>
</gene>
<keyword evidence="3" id="KW-1185">Reference proteome</keyword>
<dbReference type="EMBL" id="JAGKQH010000003">
    <property type="protein sequence ID" value="KAG6603458.1"/>
    <property type="molecule type" value="Genomic_DNA"/>
</dbReference>
<dbReference type="Proteomes" id="UP000685013">
    <property type="component" value="Chromosome 3"/>
</dbReference>
<feature type="region of interest" description="Disordered" evidence="1">
    <location>
        <begin position="73"/>
        <end position="94"/>
    </location>
</feature>
<organism evidence="2 3">
    <name type="scientific">Cucurbita argyrosperma subsp. sororia</name>
    <dbReference type="NCBI Taxonomy" id="37648"/>
    <lineage>
        <taxon>Eukaryota</taxon>
        <taxon>Viridiplantae</taxon>
        <taxon>Streptophyta</taxon>
        <taxon>Embryophyta</taxon>
        <taxon>Tracheophyta</taxon>
        <taxon>Spermatophyta</taxon>
        <taxon>Magnoliopsida</taxon>
        <taxon>eudicotyledons</taxon>
        <taxon>Gunneridae</taxon>
        <taxon>Pentapetalae</taxon>
        <taxon>rosids</taxon>
        <taxon>fabids</taxon>
        <taxon>Cucurbitales</taxon>
        <taxon>Cucurbitaceae</taxon>
        <taxon>Cucurbiteae</taxon>
        <taxon>Cucurbita</taxon>
    </lineage>
</organism>
<sequence length="169" mass="18748">MLYYVVESCSVHVRLNSIAAMNNALKLDVIEVAPPMPMTTKAAYRTPMRIDPKTKIGVFTYTDTIKEETMRITPAAKPPRDPTMTKKTPEASDSTGLNQKAVLKAIEGEQPVKACHEKAMIPELPIEANNGGKPPENSPSHGRLDRMARFLNLQQQPIRFLHIHGETSS</sequence>
<dbReference type="AlphaFoldDB" id="A0AAV6NXW4"/>
<protein>
    <submittedName>
        <fullName evidence="2">Uncharacterized protein</fullName>
    </submittedName>
</protein>
<evidence type="ECO:0000313" key="2">
    <source>
        <dbReference type="EMBL" id="KAG6603458.1"/>
    </source>
</evidence>
<evidence type="ECO:0000313" key="3">
    <source>
        <dbReference type="Proteomes" id="UP000685013"/>
    </source>
</evidence>
<proteinExistence type="predicted"/>